<gene>
    <name evidence="3" type="ORF">SAMN04488548_1042</name>
</gene>
<organism evidence="3 4">
    <name type="scientific">Gordonia westfalica</name>
    <dbReference type="NCBI Taxonomy" id="158898"/>
    <lineage>
        <taxon>Bacteria</taxon>
        <taxon>Bacillati</taxon>
        <taxon>Actinomycetota</taxon>
        <taxon>Actinomycetes</taxon>
        <taxon>Mycobacteriales</taxon>
        <taxon>Gordoniaceae</taxon>
        <taxon>Gordonia</taxon>
    </lineage>
</organism>
<sequence length="451" mass="47655">MGHTMSTALGTALGIGVSKAAGAASKVLQDALSAGYNRITTLEKADIQFRNMGLSAGDTKRQLADLNDIVTGTSTSLADAAAAAAMLGGAGVAAGDDMNNAVKALVNISAASGASAQDIGLVMMQIKASGKLMGSEALQLAQRGVPIYDLIAKSIGKTTAEVRTLGEEGKISFDQVVTAINQGTGNLAKEMGETLPAKLANFRTAMGRLSAAGMEPFLLRAKGGVVGLTEAVNDLTPKMKDFALAADAKIFDQWVPQLKGLYATLEGSGALDRAAETFTALWDSLMELGPAARTIGAALAEASASLGVGGCRCSWRRSRRRRGFCKDSPRCFRLSAISWRRIRVTSPQRSRRGWRSEPCPQSWGASRRRSARCIRESVVSERRSAVCVRQSATSPTPIGPRLATSGRRTRSSRRPAPISASLVPTREWPLPADSAHYVGRPVDCLRHWAAL</sequence>
<dbReference type="Proteomes" id="UP000183180">
    <property type="component" value="Unassembled WGS sequence"/>
</dbReference>
<dbReference type="NCBIfam" id="TIGR02675">
    <property type="entry name" value="tape_meas_nterm"/>
    <property type="match status" value="1"/>
</dbReference>
<evidence type="ECO:0000313" key="3">
    <source>
        <dbReference type="EMBL" id="SDT83798.1"/>
    </source>
</evidence>
<proteinExistence type="predicted"/>
<evidence type="ECO:0000256" key="1">
    <source>
        <dbReference type="SAM" id="MobiDB-lite"/>
    </source>
</evidence>
<name>A0A1H2DN56_9ACTN</name>
<feature type="region of interest" description="Disordered" evidence="1">
    <location>
        <begin position="389"/>
        <end position="420"/>
    </location>
</feature>
<dbReference type="EMBL" id="FNLM01000004">
    <property type="protein sequence ID" value="SDT83798.1"/>
    <property type="molecule type" value="Genomic_DNA"/>
</dbReference>
<dbReference type="AlphaFoldDB" id="A0A1H2DN56"/>
<feature type="domain" description="Tape measure protein N-terminal" evidence="2">
    <location>
        <begin position="37"/>
        <end position="209"/>
    </location>
</feature>
<protein>
    <submittedName>
        <fullName evidence="3">Tape measure domain-containing protein</fullName>
    </submittedName>
</protein>
<dbReference type="Pfam" id="PF20155">
    <property type="entry name" value="TMP_3"/>
    <property type="match status" value="1"/>
</dbReference>
<accession>A0A1H2DN56</accession>
<dbReference type="InterPro" id="IPR013491">
    <property type="entry name" value="Tape_meas_N"/>
</dbReference>
<dbReference type="STRING" id="158898.SAMN04488548_1042"/>
<evidence type="ECO:0000259" key="2">
    <source>
        <dbReference type="Pfam" id="PF20155"/>
    </source>
</evidence>
<reference evidence="3 4" key="1">
    <citation type="submission" date="2016-10" db="EMBL/GenBank/DDBJ databases">
        <authorList>
            <person name="de Groot N.N."/>
        </authorList>
    </citation>
    <scope>NUCLEOTIDE SEQUENCE [LARGE SCALE GENOMIC DNA]</scope>
    <source>
        <strain evidence="3 4">DSM 44215</strain>
    </source>
</reference>
<evidence type="ECO:0000313" key="4">
    <source>
        <dbReference type="Proteomes" id="UP000183180"/>
    </source>
</evidence>